<feature type="transmembrane region" description="Helical" evidence="1">
    <location>
        <begin position="22"/>
        <end position="44"/>
    </location>
</feature>
<dbReference type="Proteomes" id="UP001152747">
    <property type="component" value="Unassembled WGS sequence"/>
</dbReference>
<feature type="transmembrane region" description="Helical" evidence="1">
    <location>
        <begin position="133"/>
        <end position="156"/>
    </location>
</feature>
<accession>A0A9P1N4S2</accession>
<keyword evidence="3" id="KW-1185">Reference proteome</keyword>
<reference evidence="2" key="1">
    <citation type="submission" date="2022-11" db="EMBL/GenBank/DDBJ databases">
        <authorList>
            <person name="Kikuchi T."/>
        </authorList>
    </citation>
    <scope>NUCLEOTIDE SEQUENCE</scope>
    <source>
        <strain evidence="2">PS1010</strain>
    </source>
</reference>
<keyword evidence="1" id="KW-1133">Transmembrane helix</keyword>
<gene>
    <name evidence="2" type="ORF">CAMP_LOCUS10593</name>
</gene>
<evidence type="ECO:0000313" key="3">
    <source>
        <dbReference type="Proteomes" id="UP001152747"/>
    </source>
</evidence>
<keyword evidence="1" id="KW-0812">Transmembrane</keyword>
<evidence type="ECO:0000313" key="2">
    <source>
        <dbReference type="EMBL" id="CAI5447956.1"/>
    </source>
</evidence>
<dbReference type="Gene3D" id="1.20.1070.10">
    <property type="entry name" value="Rhodopsin 7-helix transmembrane proteins"/>
    <property type="match status" value="1"/>
</dbReference>
<evidence type="ECO:0000256" key="1">
    <source>
        <dbReference type="SAM" id="Phobius"/>
    </source>
</evidence>
<feature type="transmembrane region" description="Helical" evidence="1">
    <location>
        <begin position="82"/>
        <end position="105"/>
    </location>
</feature>
<dbReference type="Pfam" id="PF10327">
    <property type="entry name" value="7TM_GPCR_Sri"/>
    <property type="match status" value="1"/>
</dbReference>
<dbReference type="OrthoDB" id="5835759at2759"/>
<dbReference type="AlphaFoldDB" id="A0A9P1N4S2"/>
<dbReference type="InterPro" id="IPR019429">
    <property type="entry name" value="7TM_GPCR_serpentine_rcpt_Sri"/>
</dbReference>
<comment type="caution">
    <text evidence="2">The sequence shown here is derived from an EMBL/GenBank/DDBJ whole genome shotgun (WGS) entry which is preliminary data.</text>
</comment>
<proteinExistence type="predicted"/>
<dbReference type="PANTHER" id="PTHR45830:SF15">
    <property type="entry name" value="SERPENTINE RECEPTOR, CLASS I"/>
    <property type="match status" value="1"/>
</dbReference>
<dbReference type="EMBL" id="CANHGI010000004">
    <property type="protein sequence ID" value="CAI5447956.1"/>
    <property type="molecule type" value="Genomic_DNA"/>
</dbReference>
<keyword evidence="1" id="KW-0472">Membrane</keyword>
<name>A0A9P1N4S2_9PELO</name>
<dbReference type="PANTHER" id="PTHR45830">
    <property type="entry name" value="SERPENTINE RECEPTOR, CLASS I"/>
    <property type="match status" value="1"/>
</dbReference>
<feature type="transmembrane region" description="Helical" evidence="1">
    <location>
        <begin position="168"/>
        <end position="191"/>
    </location>
</feature>
<sequence>MCFIRKHQAIAKISKTQQIPNILYKCVITIFIVIPFFIFAFYYYSGLSHNEQLEYISKNYPEYLHDFQNLRDFFVGVPNSKIFLFFIFILISETISVNISIYTTIQMFRLLRDFRHCLSNDNYNKHRNAIKSLLAQFCISFMTTLPPLEIIASYFLNFQQNAQLFSHISLMVYATHSVINIIVCVISFPAYRKFTFGLFRKKTEKFRTTIGVSILL</sequence>
<protein>
    <submittedName>
        <fullName evidence="2">Uncharacterized protein</fullName>
    </submittedName>
</protein>
<organism evidence="2 3">
    <name type="scientific">Caenorhabditis angaria</name>
    <dbReference type="NCBI Taxonomy" id="860376"/>
    <lineage>
        <taxon>Eukaryota</taxon>
        <taxon>Metazoa</taxon>
        <taxon>Ecdysozoa</taxon>
        <taxon>Nematoda</taxon>
        <taxon>Chromadorea</taxon>
        <taxon>Rhabditida</taxon>
        <taxon>Rhabditina</taxon>
        <taxon>Rhabditomorpha</taxon>
        <taxon>Rhabditoidea</taxon>
        <taxon>Rhabditidae</taxon>
        <taxon>Peloderinae</taxon>
        <taxon>Caenorhabditis</taxon>
    </lineage>
</organism>